<protein>
    <submittedName>
        <fullName evidence="2">Uncharacterized protein</fullName>
    </submittedName>
</protein>
<proteinExistence type="predicted"/>
<name>A0ABQ2JLE5_9ACTN</name>
<accession>A0ABQ2JLE5</accession>
<evidence type="ECO:0000313" key="2">
    <source>
        <dbReference type="EMBL" id="GGN47129.1"/>
    </source>
</evidence>
<reference evidence="3" key="1">
    <citation type="journal article" date="2019" name="Int. J. Syst. Evol. Microbiol.">
        <title>The Global Catalogue of Microorganisms (GCM) 10K type strain sequencing project: providing services to taxonomists for standard genome sequencing and annotation.</title>
        <authorList>
            <consortium name="The Broad Institute Genomics Platform"/>
            <consortium name="The Broad Institute Genome Sequencing Center for Infectious Disease"/>
            <person name="Wu L."/>
            <person name="Ma J."/>
        </authorList>
    </citation>
    <scope>NUCLEOTIDE SEQUENCE [LARGE SCALE GENOMIC DNA]</scope>
    <source>
        <strain evidence="3">CGMCC 4.7323</strain>
    </source>
</reference>
<evidence type="ECO:0000313" key="3">
    <source>
        <dbReference type="Proteomes" id="UP000600080"/>
    </source>
</evidence>
<dbReference type="EMBL" id="BMND01000012">
    <property type="protein sequence ID" value="GGN47129.1"/>
    <property type="molecule type" value="Genomic_DNA"/>
</dbReference>
<sequence>MNSRQRPVRSADISTTEVRSGAPVHRIRDTATAVRKRAVDGSPVRLSIGHTPRERAWTRVRPSGRTRVPPVRVRRSPCAGHRHLAAAATAAPSCPCRPASPGPPLPAALPAAPEA</sequence>
<comment type="caution">
    <text evidence="2">The sequence shown here is derived from an EMBL/GenBank/DDBJ whole genome shotgun (WGS) entry which is preliminary data.</text>
</comment>
<evidence type="ECO:0000256" key="1">
    <source>
        <dbReference type="SAM" id="MobiDB-lite"/>
    </source>
</evidence>
<feature type="region of interest" description="Disordered" evidence="1">
    <location>
        <begin position="90"/>
        <end position="115"/>
    </location>
</feature>
<dbReference type="Proteomes" id="UP000600080">
    <property type="component" value="Unassembled WGS sequence"/>
</dbReference>
<gene>
    <name evidence="2" type="ORF">GCM10012285_32540</name>
</gene>
<feature type="compositionally biased region" description="Pro residues" evidence="1">
    <location>
        <begin position="98"/>
        <end position="107"/>
    </location>
</feature>
<keyword evidence="3" id="KW-1185">Reference proteome</keyword>
<feature type="region of interest" description="Disordered" evidence="1">
    <location>
        <begin position="1"/>
        <end position="23"/>
    </location>
</feature>
<organism evidence="2 3">
    <name type="scientific">Streptomyces kronopolitis</name>
    <dbReference type="NCBI Taxonomy" id="1612435"/>
    <lineage>
        <taxon>Bacteria</taxon>
        <taxon>Bacillati</taxon>
        <taxon>Actinomycetota</taxon>
        <taxon>Actinomycetes</taxon>
        <taxon>Kitasatosporales</taxon>
        <taxon>Streptomycetaceae</taxon>
        <taxon>Streptomyces</taxon>
    </lineage>
</organism>